<evidence type="ECO:0000256" key="1">
    <source>
        <dbReference type="PIRSR" id="PIRSR037031-50"/>
    </source>
</evidence>
<dbReference type="NCBIfam" id="TIGR00412">
    <property type="entry name" value="redox_disulf_2"/>
    <property type="match status" value="1"/>
</dbReference>
<dbReference type="InterPro" id="IPR036249">
    <property type="entry name" value="Thioredoxin-like_sf"/>
</dbReference>
<dbReference type="EMBL" id="FPAQ01000024">
    <property type="protein sequence ID" value="SFT84036.1"/>
    <property type="molecule type" value="Genomic_DNA"/>
</dbReference>
<dbReference type="PANTHER" id="PTHR36450">
    <property type="entry name" value="THIOREDOXIN"/>
    <property type="match status" value="1"/>
</dbReference>
<gene>
    <name evidence="4" type="ORF">SAMN04487956_12432</name>
</gene>
<name>A0A1I7BA04_9GAMM</name>
<organism evidence="4 5">
    <name type="scientific">Halomonas saccharevitans</name>
    <dbReference type="NCBI Taxonomy" id="416872"/>
    <lineage>
        <taxon>Bacteria</taxon>
        <taxon>Pseudomonadati</taxon>
        <taxon>Pseudomonadota</taxon>
        <taxon>Gammaproteobacteria</taxon>
        <taxon>Oceanospirillales</taxon>
        <taxon>Halomonadaceae</taxon>
        <taxon>Halomonas</taxon>
    </lineage>
</organism>
<dbReference type="Gene3D" id="3.40.30.10">
    <property type="entry name" value="Glutaredoxin"/>
    <property type="match status" value="1"/>
</dbReference>
<dbReference type="RefSeq" id="WP_089850389.1">
    <property type="nucleotide sequence ID" value="NZ_FPAQ01000024.1"/>
</dbReference>
<evidence type="ECO:0000313" key="4">
    <source>
        <dbReference type="EMBL" id="SFT84036.1"/>
    </source>
</evidence>
<dbReference type="InterPro" id="IPR005243">
    <property type="entry name" value="THIRX-like_proc"/>
</dbReference>
<feature type="disulfide bond" description="Redox-active" evidence="2">
    <location>
        <begin position="11"/>
        <end position="14"/>
    </location>
</feature>
<dbReference type="PANTHER" id="PTHR36450:SF1">
    <property type="entry name" value="THIOREDOXIN"/>
    <property type="match status" value="1"/>
</dbReference>
<dbReference type="SUPFAM" id="SSF52833">
    <property type="entry name" value="Thioredoxin-like"/>
    <property type="match status" value="1"/>
</dbReference>
<evidence type="ECO:0000313" key="5">
    <source>
        <dbReference type="Proteomes" id="UP000199594"/>
    </source>
</evidence>
<keyword evidence="2" id="KW-1015">Disulfide bond</keyword>
<protein>
    <submittedName>
        <fullName evidence="4">Small redox-active disulfide protein 2</fullName>
    </submittedName>
</protein>
<feature type="active site" description="Nucleophile" evidence="1">
    <location>
        <position position="14"/>
    </location>
</feature>
<dbReference type="PIRSF" id="PIRSF037031">
    <property type="entry name" value="Redox_disulphide_2"/>
    <property type="match status" value="1"/>
</dbReference>
<dbReference type="Pfam" id="PF13192">
    <property type="entry name" value="Thioredoxin_3"/>
    <property type="match status" value="1"/>
</dbReference>
<dbReference type="Proteomes" id="UP000199594">
    <property type="component" value="Unassembled WGS sequence"/>
</dbReference>
<reference evidence="4 5" key="1">
    <citation type="submission" date="2016-10" db="EMBL/GenBank/DDBJ databases">
        <authorList>
            <person name="de Groot N.N."/>
        </authorList>
    </citation>
    <scope>NUCLEOTIDE SEQUENCE [LARGE SCALE GENOMIC DNA]</scope>
    <source>
        <strain evidence="4 5">CGMCC 1.6493</strain>
    </source>
</reference>
<evidence type="ECO:0000256" key="2">
    <source>
        <dbReference type="PIRSR" id="PIRSR037031-51"/>
    </source>
</evidence>
<dbReference type="AlphaFoldDB" id="A0A1I7BA04"/>
<accession>A0A1I7BA04</accession>
<feature type="active site" description="Nucleophile" evidence="1">
    <location>
        <position position="11"/>
    </location>
</feature>
<proteinExistence type="predicted"/>
<dbReference type="InterPro" id="IPR012336">
    <property type="entry name" value="Thioredoxin-like_fold"/>
</dbReference>
<dbReference type="OrthoDB" id="9800630at2"/>
<sequence length="78" mass="8197">MKKIEVLGTGCKKCVSTAERIQAVAGELGIEVEVEKVTDPAVIMGYQVMSTPAVAIDGTLVHSGSVPGREKIESLLRA</sequence>
<evidence type="ECO:0000259" key="3">
    <source>
        <dbReference type="Pfam" id="PF13192"/>
    </source>
</evidence>
<keyword evidence="2" id="KW-0676">Redox-active center</keyword>
<feature type="domain" description="Thioredoxin-like fold" evidence="3">
    <location>
        <begin position="3"/>
        <end position="76"/>
    </location>
</feature>